<dbReference type="AlphaFoldDB" id="A0A420EHX7"/>
<proteinExistence type="predicted"/>
<evidence type="ECO:0000313" key="3">
    <source>
        <dbReference type="Proteomes" id="UP000286482"/>
    </source>
</evidence>
<dbReference type="CDD" id="cd04301">
    <property type="entry name" value="NAT_SF"/>
    <property type="match status" value="1"/>
</dbReference>
<comment type="caution">
    <text evidence="2">The sequence shown here is derived from an EMBL/GenBank/DDBJ whole genome shotgun (WGS) entry which is preliminary data.</text>
</comment>
<gene>
    <name evidence="2" type="ORF">DBZ36_07580</name>
</gene>
<dbReference type="Pfam" id="PF00583">
    <property type="entry name" value="Acetyltransf_1"/>
    <property type="match status" value="1"/>
</dbReference>
<feature type="domain" description="N-acetyltransferase" evidence="1">
    <location>
        <begin position="9"/>
        <end position="152"/>
    </location>
</feature>
<evidence type="ECO:0000259" key="1">
    <source>
        <dbReference type="PROSITE" id="PS51186"/>
    </source>
</evidence>
<dbReference type="Proteomes" id="UP000286482">
    <property type="component" value="Unassembled WGS sequence"/>
</dbReference>
<dbReference type="Gene3D" id="3.40.630.30">
    <property type="match status" value="1"/>
</dbReference>
<evidence type="ECO:0000313" key="2">
    <source>
        <dbReference type="EMBL" id="RKF20293.1"/>
    </source>
</evidence>
<dbReference type="OrthoDB" id="9799601at2"/>
<accession>A0A420EHX7</accession>
<keyword evidence="3" id="KW-1185">Reference proteome</keyword>
<dbReference type="GO" id="GO:0016747">
    <property type="term" value="F:acyltransferase activity, transferring groups other than amino-acyl groups"/>
    <property type="evidence" value="ECO:0007669"/>
    <property type="project" value="InterPro"/>
</dbReference>
<name>A0A420EHX7_9ALTE</name>
<dbReference type="EMBL" id="RAQO01000004">
    <property type="protein sequence ID" value="RKF20293.1"/>
    <property type="molecule type" value="Genomic_DNA"/>
</dbReference>
<dbReference type="PROSITE" id="PS51186">
    <property type="entry name" value="GNAT"/>
    <property type="match status" value="1"/>
</dbReference>
<dbReference type="RefSeq" id="WP_120354297.1">
    <property type="nucleotide sequence ID" value="NZ_RAQO01000004.1"/>
</dbReference>
<sequence>MRLIHASLEHLPELKPLVQAFHHFESIVISDDILEKVLQQLLDNTQEHGDVWLVEYEQQFVGYMAVCYSYSIEFGGKCGFIDEFYINEKARGKGLGSSVLTMIRQQVKLAPLKRLMLEVDKNNMRAKNTYIKAGFRSRNKYQLMHTALIKDV</sequence>
<dbReference type="InterPro" id="IPR000182">
    <property type="entry name" value="GNAT_dom"/>
</dbReference>
<keyword evidence="2" id="KW-0808">Transferase</keyword>
<dbReference type="SUPFAM" id="SSF55729">
    <property type="entry name" value="Acyl-CoA N-acyltransferases (Nat)"/>
    <property type="match status" value="1"/>
</dbReference>
<reference evidence="2 3" key="1">
    <citation type="submission" date="2018-09" db="EMBL/GenBank/DDBJ databases">
        <authorList>
            <person name="Wang Z."/>
        </authorList>
    </citation>
    <scope>NUCLEOTIDE SEQUENCE [LARGE SCALE GENOMIC DNA]</scope>
    <source>
        <strain evidence="2 3">ALS 81</strain>
    </source>
</reference>
<protein>
    <submittedName>
        <fullName evidence="2">GNAT family N-acetyltransferase</fullName>
    </submittedName>
</protein>
<dbReference type="InterPro" id="IPR016181">
    <property type="entry name" value="Acyl_CoA_acyltransferase"/>
</dbReference>
<organism evidence="2 3">
    <name type="scientific">Alginatibacterium sediminis</name>
    <dbReference type="NCBI Taxonomy" id="2164068"/>
    <lineage>
        <taxon>Bacteria</taxon>
        <taxon>Pseudomonadati</taxon>
        <taxon>Pseudomonadota</taxon>
        <taxon>Gammaproteobacteria</taxon>
        <taxon>Alteromonadales</taxon>
        <taxon>Alteromonadaceae</taxon>
        <taxon>Alginatibacterium</taxon>
    </lineage>
</organism>